<dbReference type="EMBL" id="SGBC01000004">
    <property type="protein sequence ID" value="RZD15759.1"/>
    <property type="molecule type" value="Genomic_DNA"/>
</dbReference>
<keyword evidence="2" id="KW-0472">Membrane</keyword>
<name>A0A519BES0_ACIG2</name>
<keyword evidence="1" id="KW-0813">Transport</keyword>
<evidence type="ECO:0000256" key="1">
    <source>
        <dbReference type="ARBA" id="ARBA00022448"/>
    </source>
</evidence>
<dbReference type="InterPro" id="IPR058790">
    <property type="entry name" value="BSH_CusB"/>
</dbReference>
<feature type="domain" description="CusB-like barrel-sandwich hybrid" evidence="3">
    <location>
        <begin position="95"/>
        <end position="230"/>
    </location>
</feature>
<comment type="caution">
    <text evidence="5">The sequence shown here is derived from an EMBL/GenBank/DDBJ whole genome shotgun (WGS) entry which is preliminary data.</text>
</comment>
<evidence type="ECO:0000259" key="3">
    <source>
        <dbReference type="Pfam" id="PF25919"/>
    </source>
</evidence>
<dbReference type="InterPro" id="IPR051909">
    <property type="entry name" value="MFP_Cation_Efflux"/>
</dbReference>
<dbReference type="GO" id="GO:0030288">
    <property type="term" value="C:outer membrane-bounded periplasmic space"/>
    <property type="evidence" value="ECO:0007669"/>
    <property type="project" value="TreeGrafter"/>
</dbReference>
<dbReference type="PANTHER" id="PTHR30097">
    <property type="entry name" value="CATION EFFLUX SYSTEM PROTEIN CUSB"/>
    <property type="match status" value="1"/>
</dbReference>
<keyword evidence="2" id="KW-1133">Transmembrane helix</keyword>
<proteinExistence type="predicted"/>
<dbReference type="Pfam" id="PF25919">
    <property type="entry name" value="BSH_CusB"/>
    <property type="match status" value="1"/>
</dbReference>
<dbReference type="GO" id="GO:0060003">
    <property type="term" value="P:copper ion export"/>
    <property type="evidence" value="ECO:0007669"/>
    <property type="project" value="TreeGrafter"/>
</dbReference>
<reference evidence="5 6" key="1">
    <citation type="journal article" date="2019" name="ISME J.">
        <title>Insights into ecological role of a new deltaproteobacterial order Candidatus Acidulodesulfobacterales by metagenomics and metatranscriptomics.</title>
        <authorList>
            <person name="Tan S."/>
            <person name="Liu J."/>
            <person name="Fang Y."/>
            <person name="Hedlund B.P."/>
            <person name="Lian Z.H."/>
            <person name="Huang L.Y."/>
            <person name="Li J.T."/>
            <person name="Huang L.N."/>
            <person name="Li W.J."/>
            <person name="Jiang H.C."/>
            <person name="Dong H.L."/>
            <person name="Shu W.S."/>
        </authorList>
    </citation>
    <scope>NUCLEOTIDE SEQUENCE [LARGE SCALE GENOMIC DNA]</scope>
    <source>
        <strain evidence="5">AP2</strain>
    </source>
</reference>
<gene>
    <name evidence="5" type="ORF">EVJ46_09575</name>
</gene>
<feature type="transmembrane region" description="Helical" evidence="2">
    <location>
        <begin position="12"/>
        <end position="33"/>
    </location>
</feature>
<evidence type="ECO:0000313" key="6">
    <source>
        <dbReference type="Proteomes" id="UP000316562"/>
    </source>
</evidence>
<evidence type="ECO:0000259" key="4">
    <source>
        <dbReference type="Pfam" id="PF25954"/>
    </source>
</evidence>
<dbReference type="Pfam" id="PF25954">
    <property type="entry name" value="Beta-barrel_RND_2"/>
    <property type="match status" value="1"/>
</dbReference>
<dbReference type="GO" id="GO:0015679">
    <property type="term" value="P:plasma membrane copper ion transport"/>
    <property type="evidence" value="ECO:0007669"/>
    <property type="project" value="TreeGrafter"/>
</dbReference>
<dbReference type="SUPFAM" id="SSF111369">
    <property type="entry name" value="HlyD-like secretion proteins"/>
    <property type="match status" value="1"/>
</dbReference>
<dbReference type="Proteomes" id="UP000316562">
    <property type="component" value="Unassembled WGS sequence"/>
</dbReference>
<keyword evidence="2" id="KW-0812">Transmembrane</keyword>
<dbReference type="GO" id="GO:0046914">
    <property type="term" value="F:transition metal ion binding"/>
    <property type="evidence" value="ECO:0007669"/>
    <property type="project" value="TreeGrafter"/>
</dbReference>
<organism evidence="5 6">
    <name type="scientific">Acididesulfobacter guangdongensis</name>
    <dbReference type="NCBI Taxonomy" id="2597225"/>
    <lineage>
        <taxon>Bacteria</taxon>
        <taxon>Deltaproteobacteria</taxon>
        <taxon>Candidatus Acidulodesulfobacterales</taxon>
        <taxon>Candidatus Acididesulfobacter</taxon>
    </lineage>
</organism>
<dbReference type="Gene3D" id="2.40.30.170">
    <property type="match status" value="1"/>
</dbReference>
<dbReference type="Gene3D" id="2.40.420.20">
    <property type="match status" value="1"/>
</dbReference>
<dbReference type="AlphaFoldDB" id="A0A519BES0"/>
<sequence>MNILSKLNKPKYIILFLIGIIAVIVVINILFIFSNRHHIVRKKIINNIEMAKGYVIINRHERKLYKIKTISPKEIDISRKLSLAGKLTYAASLVKNISLKYSGYIEKIYADRPGEEIRAFQPILEVYSPTVLDAENDFILAYENYLKIDNTEFKIGHFDYSKKIAKSFYNAARTRLVLMGISSRQINLLKNNLAAKTDIIIKSPAGGVLIKKFINSGSHFSVGQKLLTIANLNTLWMTIEIPEKFTAYIHRNRSVSAHFDDIHAEHKGFILSMYPFISAKKDTTKIIIAFNNNKRFLKPNMYGRITIKTPQVKMLSVPAKSIFKIDKTAYVLINGGNGYFIPQKIIVGKKYHNFYPIIKGLKKGEKFINSLKFLTRFNS</sequence>
<evidence type="ECO:0000256" key="2">
    <source>
        <dbReference type="SAM" id="Phobius"/>
    </source>
</evidence>
<accession>A0A519BES0</accession>
<protein>
    <submittedName>
        <fullName evidence="5">HlyD family efflux transporter periplasmic adaptor subunit</fullName>
    </submittedName>
</protein>
<feature type="domain" description="CusB-like beta-barrel" evidence="4">
    <location>
        <begin position="234"/>
        <end position="310"/>
    </location>
</feature>
<evidence type="ECO:0000313" key="5">
    <source>
        <dbReference type="EMBL" id="RZD15759.1"/>
    </source>
</evidence>
<dbReference type="PANTHER" id="PTHR30097:SF15">
    <property type="entry name" value="CATION EFFLUX SYSTEM PROTEIN CUSB"/>
    <property type="match status" value="1"/>
</dbReference>
<dbReference type="InterPro" id="IPR058792">
    <property type="entry name" value="Beta-barrel_RND_2"/>
</dbReference>